<dbReference type="PANTHER" id="PTHR19359:SF95">
    <property type="entry name" value="CYTOCHROME B5 TYPE B"/>
    <property type="match status" value="1"/>
</dbReference>
<comment type="similarity">
    <text evidence="4 5">Belongs to the cytochrome b5 family.</text>
</comment>
<keyword evidence="3 5" id="KW-0408">Iron</keyword>
<dbReference type="InterPro" id="IPR018506">
    <property type="entry name" value="Cyt_B5_heme-BS"/>
</dbReference>
<evidence type="ECO:0000256" key="6">
    <source>
        <dbReference type="SAM" id="MobiDB-lite"/>
    </source>
</evidence>
<proteinExistence type="inferred from homology"/>
<evidence type="ECO:0000256" key="2">
    <source>
        <dbReference type="ARBA" id="ARBA00022723"/>
    </source>
</evidence>
<dbReference type="STRING" id="40149.A0A0E0EL77"/>
<protein>
    <recommendedName>
        <fullName evidence="7">Cytochrome b5 heme-binding domain-containing protein</fullName>
    </recommendedName>
</protein>
<evidence type="ECO:0000256" key="3">
    <source>
        <dbReference type="ARBA" id="ARBA00023004"/>
    </source>
</evidence>
<evidence type="ECO:0000256" key="1">
    <source>
        <dbReference type="ARBA" id="ARBA00022617"/>
    </source>
</evidence>
<evidence type="ECO:0000259" key="7">
    <source>
        <dbReference type="PROSITE" id="PS50255"/>
    </source>
</evidence>
<reference evidence="8" key="1">
    <citation type="submission" date="2015-04" db="UniProtKB">
        <authorList>
            <consortium name="EnsemblPlants"/>
        </authorList>
    </citation>
    <scope>IDENTIFICATION</scope>
</reference>
<keyword evidence="1 5" id="KW-0349">Heme</keyword>
<feature type="region of interest" description="Disordered" evidence="6">
    <location>
        <begin position="41"/>
        <end position="75"/>
    </location>
</feature>
<evidence type="ECO:0000256" key="4">
    <source>
        <dbReference type="ARBA" id="ARBA00038168"/>
    </source>
</evidence>
<dbReference type="GO" id="GO:0020037">
    <property type="term" value="F:heme binding"/>
    <property type="evidence" value="ECO:0007669"/>
    <property type="project" value="UniProtKB-UniRule"/>
</dbReference>
<dbReference type="PROSITE" id="PS00191">
    <property type="entry name" value="CYTOCHROME_B5_1"/>
    <property type="match status" value="1"/>
</dbReference>
<dbReference type="Gene3D" id="3.10.120.10">
    <property type="entry name" value="Cytochrome b5-like heme/steroid binding domain"/>
    <property type="match status" value="1"/>
</dbReference>
<dbReference type="PROSITE" id="PS50255">
    <property type="entry name" value="CYTOCHROME_B5_2"/>
    <property type="match status" value="1"/>
</dbReference>
<dbReference type="GO" id="GO:0046872">
    <property type="term" value="F:metal ion binding"/>
    <property type="evidence" value="ECO:0007669"/>
    <property type="project" value="UniProtKB-UniRule"/>
</dbReference>
<accession>A0A0E0EL77</accession>
<dbReference type="SUPFAM" id="SSF55856">
    <property type="entry name" value="Cytochrome b5-like heme/steroid binding domain"/>
    <property type="match status" value="1"/>
</dbReference>
<keyword evidence="9" id="KW-1185">Reference proteome</keyword>
<dbReference type="PANTHER" id="PTHR19359">
    <property type="entry name" value="CYTOCHROME B5"/>
    <property type="match status" value="1"/>
</dbReference>
<dbReference type="Pfam" id="PF00173">
    <property type="entry name" value="Cyt-b5"/>
    <property type="match status" value="1"/>
</dbReference>
<evidence type="ECO:0000313" key="9">
    <source>
        <dbReference type="Proteomes" id="UP000008021"/>
    </source>
</evidence>
<dbReference type="Proteomes" id="UP000008021">
    <property type="component" value="Chromosome 8"/>
</dbReference>
<dbReference type="InterPro" id="IPR001199">
    <property type="entry name" value="Cyt_B5-like_heme/steroid-bd"/>
</dbReference>
<reference evidence="8" key="2">
    <citation type="submission" date="2018-05" db="EMBL/GenBank/DDBJ databases">
        <title>OmerRS3 (Oryza meridionalis Reference Sequence Version 3).</title>
        <authorList>
            <person name="Zhang J."/>
            <person name="Kudrna D."/>
            <person name="Lee S."/>
            <person name="Talag J."/>
            <person name="Welchert J."/>
            <person name="Wing R.A."/>
        </authorList>
    </citation>
    <scope>NUCLEOTIDE SEQUENCE [LARGE SCALE GENOMIC DNA]</scope>
    <source>
        <strain evidence="8">cv. OR44</strain>
    </source>
</reference>
<feature type="domain" description="Cytochrome b5 heme-binding" evidence="7">
    <location>
        <begin position="134"/>
        <end position="199"/>
    </location>
</feature>
<name>A0A0E0EL77_9ORYZ</name>
<dbReference type="AlphaFoldDB" id="A0A0E0EL77"/>
<evidence type="ECO:0000256" key="5">
    <source>
        <dbReference type="RuleBase" id="RU362121"/>
    </source>
</evidence>
<dbReference type="SMART" id="SM01117">
    <property type="entry name" value="Cyt-b5"/>
    <property type="match status" value="1"/>
</dbReference>
<dbReference type="Gramene" id="OMERI08G11380.1">
    <property type="protein sequence ID" value="OMERI08G11380.1"/>
    <property type="gene ID" value="OMERI08G11380"/>
</dbReference>
<dbReference type="InterPro" id="IPR050668">
    <property type="entry name" value="Cytochrome_b5"/>
</dbReference>
<sequence>MHHQVGLLSRLLVRRHVNGCSMPTTRATPTTSAVRRALNSIPFLSPPHPSPPPRLPPLPPTRSLPPPSTPPRLAPLPFPSPAVPILTPAVAAAHLTVAAYLAVSTPNFDAAAGALFAPPGGRVKRRKPVQMPNQWSYTKEEISAHNTRTDCWVIIKDKVYDVTSYVEEHPGGDAILNNAGGDSTEGFFGSLAICRHHSDQELSYEWPLLFSAMAFLPHGKKLGVPMMPPYTAGSKSKQ</sequence>
<keyword evidence="2 5" id="KW-0479">Metal-binding</keyword>
<dbReference type="EnsemblPlants" id="OMERI08G11380.1">
    <property type="protein sequence ID" value="OMERI08G11380.1"/>
    <property type="gene ID" value="OMERI08G11380"/>
</dbReference>
<evidence type="ECO:0000313" key="8">
    <source>
        <dbReference type="EnsemblPlants" id="OMERI08G11380.1"/>
    </source>
</evidence>
<feature type="compositionally biased region" description="Pro residues" evidence="6">
    <location>
        <begin position="44"/>
        <end position="75"/>
    </location>
</feature>
<dbReference type="InterPro" id="IPR036400">
    <property type="entry name" value="Cyt_B5-like_heme/steroid_sf"/>
</dbReference>
<organism evidence="8">
    <name type="scientific">Oryza meridionalis</name>
    <dbReference type="NCBI Taxonomy" id="40149"/>
    <lineage>
        <taxon>Eukaryota</taxon>
        <taxon>Viridiplantae</taxon>
        <taxon>Streptophyta</taxon>
        <taxon>Embryophyta</taxon>
        <taxon>Tracheophyta</taxon>
        <taxon>Spermatophyta</taxon>
        <taxon>Magnoliopsida</taxon>
        <taxon>Liliopsida</taxon>
        <taxon>Poales</taxon>
        <taxon>Poaceae</taxon>
        <taxon>BOP clade</taxon>
        <taxon>Oryzoideae</taxon>
        <taxon>Oryzeae</taxon>
        <taxon>Oryzinae</taxon>
        <taxon>Oryza</taxon>
    </lineage>
</organism>
<dbReference type="GO" id="GO:0016020">
    <property type="term" value="C:membrane"/>
    <property type="evidence" value="ECO:0007669"/>
    <property type="project" value="TreeGrafter"/>
</dbReference>